<evidence type="ECO:0000259" key="8">
    <source>
        <dbReference type="PROSITE" id="PS51032"/>
    </source>
</evidence>
<feature type="domain" description="AP2/ERF" evidence="8">
    <location>
        <begin position="25"/>
        <end position="82"/>
    </location>
</feature>
<gene>
    <name evidence="9" type="ORF">URODEC1_LOCUS98799</name>
</gene>
<dbReference type="InterPro" id="IPR001471">
    <property type="entry name" value="AP2/ERF_dom"/>
</dbReference>
<evidence type="ECO:0000256" key="1">
    <source>
        <dbReference type="ARBA" id="ARBA00004123"/>
    </source>
</evidence>
<comment type="subcellular location">
    <subcellularLocation>
        <location evidence="1">Nucleus</location>
    </subcellularLocation>
</comment>
<evidence type="ECO:0000256" key="7">
    <source>
        <dbReference type="SAM" id="MobiDB-lite"/>
    </source>
</evidence>
<evidence type="ECO:0000256" key="2">
    <source>
        <dbReference type="ARBA" id="ARBA00023015"/>
    </source>
</evidence>
<evidence type="ECO:0000256" key="3">
    <source>
        <dbReference type="ARBA" id="ARBA00023125"/>
    </source>
</evidence>
<keyword evidence="10" id="KW-1185">Reference proteome</keyword>
<dbReference type="FunFam" id="3.30.730.10:FF:000005">
    <property type="entry name" value="ethylene-responsive transcription factor RAP2-11"/>
    <property type="match status" value="1"/>
</dbReference>
<protein>
    <recommendedName>
        <fullName evidence="8">AP2/ERF domain-containing protein</fullName>
    </recommendedName>
</protein>
<evidence type="ECO:0000256" key="6">
    <source>
        <dbReference type="ARBA" id="ARBA00024343"/>
    </source>
</evidence>
<feature type="compositionally biased region" description="Acidic residues" evidence="7">
    <location>
        <begin position="224"/>
        <end position="236"/>
    </location>
</feature>
<evidence type="ECO:0000256" key="5">
    <source>
        <dbReference type="ARBA" id="ARBA00023242"/>
    </source>
</evidence>
<keyword evidence="3" id="KW-0238">DNA-binding</keyword>
<dbReference type="EMBL" id="OZ075115">
    <property type="protein sequence ID" value="CAL5063282.1"/>
    <property type="molecule type" value="Genomic_DNA"/>
</dbReference>
<dbReference type="GO" id="GO:0005634">
    <property type="term" value="C:nucleus"/>
    <property type="evidence" value="ECO:0007669"/>
    <property type="project" value="UniProtKB-SubCell"/>
</dbReference>
<dbReference type="SMART" id="SM00380">
    <property type="entry name" value="AP2"/>
    <property type="match status" value="1"/>
</dbReference>
<dbReference type="AlphaFoldDB" id="A0ABC9ESC7"/>
<name>A0ABC9ESC7_9POAL</name>
<evidence type="ECO:0000256" key="4">
    <source>
        <dbReference type="ARBA" id="ARBA00023163"/>
    </source>
</evidence>
<organism evidence="9 10">
    <name type="scientific">Urochloa decumbens</name>
    <dbReference type="NCBI Taxonomy" id="240449"/>
    <lineage>
        <taxon>Eukaryota</taxon>
        <taxon>Viridiplantae</taxon>
        <taxon>Streptophyta</taxon>
        <taxon>Embryophyta</taxon>
        <taxon>Tracheophyta</taxon>
        <taxon>Spermatophyta</taxon>
        <taxon>Magnoliopsida</taxon>
        <taxon>Liliopsida</taxon>
        <taxon>Poales</taxon>
        <taxon>Poaceae</taxon>
        <taxon>PACMAD clade</taxon>
        <taxon>Panicoideae</taxon>
        <taxon>Panicodae</taxon>
        <taxon>Paniceae</taxon>
        <taxon>Melinidinae</taxon>
        <taxon>Urochloa</taxon>
    </lineage>
</organism>
<dbReference type="SUPFAM" id="SSF54171">
    <property type="entry name" value="DNA-binding domain"/>
    <property type="match status" value="1"/>
</dbReference>
<feature type="region of interest" description="Disordered" evidence="7">
    <location>
        <begin position="141"/>
        <end position="187"/>
    </location>
</feature>
<comment type="similarity">
    <text evidence="6">Belongs to the AP2/ERF transcription factor family. ERF subfamily.</text>
</comment>
<dbReference type="Gene3D" id="3.30.730.10">
    <property type="entry name" value="AP2/ERF domain"/>
    <property type="match status" value="1"/>
</dbReference>
<dbReference type="PRINTS" id="PR00367">
    <property type="entry name" value="ETHRSPELEMNT"/>
</dbReference>
<dbReference type="PROSITE" id="PS51032">
    <property type="entry name" value="AP2_ERF"/>
    <property type="match status" value="1"/>
</dbReference>
<dbReference type="Proteomes" id="UP001497457">
    <property type="component" value="Chromosome 5rd"/>
</dbReference>
<dbReference type="CDD" id="cd00018">
    <property type="entry name" value="AP2"/>
    <property type="match status" value="1"/>
</dbReference>
<dbReference type="InterPro" id="IPR050913">
    <property type="entry name" value="AP2/ERF_ERF"/>
</dbReference>
<feature type="compositionally biased region" description="Low complexity" evidence="7">
    <location>
        <begin position="213"/>
        <end position="223"/>
    </location>
</feature>
<dbReference type="PANTHER" id="PTHR31194">
    <property type="entry name" value="SHN SHINE , DNA BINDING / TRANSCRIPTION FACTOR"/>
    <property type="match status" value="1"/>
</dbReference>
<keyword evidence="2" id="KW-0805">Transcription regulation</keyword>
<dbReference type="GO" id="GO:0003677">
    <property type="term" value="F:DNA binding"/>
    <property type="evidence" value="ECO:0007669"/>
    <property type="project" value="UniProtKB-KW"/>
</dbReference>
<proteinExistence type="inferred from homology"/>
<dbReference type="InterPro" id="IPR036955">
    <property type="entry name" value="AP2/ERF_dom_sf"/>
</dbReference>
<dbReference type="Pfam" id="PF00847">
    <property type="entry name" value="AP2"/>
    <property type="match status" value="1"/>
</dbReference>
<reference evidence="9" key="1">
    <citation type="submission" date="2024-10" db="EMBL/GenBank/DDBJ databases">
        <authorList>
            <person name="Ryan C."/>
        </authorList>
    </citation>
    <scope>NUCLEOTIDE SEQUENCE [LARGE SCALE GENOMIC DNA]</scope>
</reference>
<keyword evidence="4" id="KW-0804">Transcription</keyword>
<keyword evidence="5" id="KW-0539">Nucleus</keyword>
<sequence length="236" mass="24834">MAAQQESGRAGTAIAAAAAACRGRRFVGVRQRPSGRWVAEIKDSAQRVRLWLGTFDTAEDAARAYDEAARALRGENTRTNFAAAAGRARQHGGGSGAARARLSKSLQHVMARAAAAGRGTACAGVGEQFALAAVFRRWPQQPPAATAPAQPPQDEASGRAVQPSFVVPRRTEAPQPPSSKDLCWGGARDDADAAELMRAEERSFKVSSSVIVPPSFSASSSESESLDLEVDDFLVS</sequence>
<dbReference type="PANTHER" id="PTHR31194:SF133">
    <property type="entry name" value="AP2_ERF DOMAIN-CONTAINING PROTEIN"/>
    <property type="match status" value="1"/>
</dbReference>
<evidence type="ECO:0000313" key="10">
    <source>
        <dbReference type="Proteomes" id="UP001497457"/>
    </source>
</evidence>
<dbReference type="InterPro" id="IPR016177">
    <property type="entry name" value="DNA-bd_dom_sf"/>
</dbReference>
<feature type="region of interest" description="Disordered" evidence="7">
    <location>
        <begin position="213"/>
        <end position="236"/>
    </location>
</feature>
<evidence type="ECO:0000313" key="9">
    <source>
        <dbReference type="EMBL" id="CAL5063282.1"/>
    </source>
</evidence>
<accession>A0ABC9ESC7</accession>